<dbReference type="SMART" id="SM00906">
    <property type="entry name" value="Fungal_trans"/>
    <property type="match status" value="1"/>
</dbReference>
<dbReference type="HOGENOM" id="CLU_011017_2_0_1"/>
<evidence type="ECO:0000256" key="2">
    <source>
        <dbReference type="ARBA" id="ARBA00022723"/>
    </source>
</evidence>
<feature type="domain" description="Zn(2)-C6 fungal-type" evidence="8">
    <location>
        <begin position="21"/>
        <end position="51"/>
    </location>
</feature>
<comment type="subcellular location">
    <subcellularLocation>
        <location evidence="1">Nucleus</location>
    </subcellularLocation>
</comment>
<dbReference type="VEuPathDB" id="FungiDB:Z517_04619"/>
<dbReference type="RefSeq" id="XP_013285401.1">
    <property type="nucleotide sequence ID" value="XM_013429947.1"/>
</dbReference>
<gene>
    <name evidence="9" type="ORF">Z517_04619</name>
</gene>
<keyword evidence="4" id="KW-0238">DNA-binding</keyword>
<dbReference type="PANTHER" id="PTHR47338">
    <property type="entry name" value="ZN(II)2CYS6 TRANSCRIPTION FACTOR (EUROFUNG)-RELATED"/>
    <property type="match status" value="1"/>
</dbReference>
<dbReference type="PANTHER" id="PTHR47338:SF5">
    <property type="entry name" value="ZN(II)2CYS6 TRANSCRIPTION FACTOR (EUROFUNG)"/>
    <property type="match status" value="1"/>
</dbReference>
<protein>
    <recommendedName>
        <fullName evidence="8">Zn(2)-C6 fungal-type domain-containing protein</fullName>
    </recommendedName>
</protein>
<organism evidence="9 10">
    <name type="scientific">Fonsecaea pedrosoi CBS 271.37</name>
    <dbReference type="NCBI Taxonomy" id="1442368"/>
    <lineage>
        <taxon>Eukaryota</taxon>
        <taxon>Fungi</taxon>
        <taxon>Dikarya</taxon>
        <taxon>Ascomycota</taxon>
        <taxon>Pezizomycotina</taxon>
        <taxon>Eurotiomycetes</taxon>
        <taxon>Chaetothyriomycetidae</taxon>
        <taxon>Chaetothyriales</taxon>
        <taxon>Herpotrichiellaceae</taxon>
        <taxon>Fonsecaea</taxon>
    </lineage>
</organism>
<evidence type="ECO:0000256" key="5">
    <source>
        <dbReference type="ARBA" id="ARBA00023163"/>
    </source>
</evidence>
<evidence type="ECO:0000259" key="8">
    <source>
        <dbReference type="PROSITE" id="PS50048"/>
    </source>
</evidence>
<evidence type="ECO:0000313" key="9">
    <source>
        <dbReference type="EMBL" id="KIW81593.1"/>
    </source>
</evidence>
<dbReference type="EMBL" id="KN846971">
    <property type="protein sequence ID" value="KIW81593.1"/>
    <property type="molecule type" value="Genomic_DNA"/>
</dbReference>
<dbReference type="AlphaFoldDB" id="A0A0D2GL09"/>
<evidence type="ECO:0000256" key="1">
    <source>
        <dbReference type="ARBA" id="ARBA00004123"/>
    </source>
</evidence>
<dbReference type="STRING" id="1442368.A0A0D2GL09"/>
<dbReference type="Pfam" id="PF00172">
    <property type="entry name" value="Zn_clus"/>
    <property type="match status" value="1"/>
</dbReference>
<feature type="region of interest" description="Disordered" evidence="7">
    <location>
        <begin position="685"/>
        <end position="714"/>
    </location>
</feature>
<dbReference type="InterPro" id="IPR050815">
    <property type="entry name" value="TF_fung"/>
</dbReference>
<dbReference type="Proteomes" id="UP000053029">
    <property type="component" value="Unassembled WGS sequence"/>
</dbReference>
<dbReference type="SMART" id="SM00066">
    <property type="entry name" value="GAL4"/>
    <property type="match status" value="1"/>
</dbReference>
<dbReference type="Gene3D" id="4.10.240.10">
    <property type="entry name" value="Zn(2)-C6 fungal-type DNA-binding domain"/>
    <property type="match status" value="1"/>
</dbReference>
<dbReference type="Pfam" id="PF04082">
    <property type="entry name" value="Fungal_trans"/>
    <property type="match status" value="1"/>
</dbReference>
<dbReference type="CDD" id="cd00067">
    <property type="entry name" value="GAL4"/>
    <property type="match status" value="1"/>
</dbReference>
<name>A0A0D2GL09_9EURO</name>
<dbReference type="GO" id="GO:0005634">
    <property type="term" value="C:nucleus"/>
    <property type="evidence" value="ECO:0007669"/>
    <property type="project" value="UniProtKB-SubCell"/>
</dbReference>
<keyword evidence="2" id="KW-0479">Metal-binding</keyword>
<reference evidence="9 10" key="1">
    <citation type="submission" date="2015-01" db="EMBL/GenBank/DDBJ databases">
        <title>The Genome Sequence of Fonsecaea pedrosoi CBS 271.37.</title>
        <authorList>
            <consortium name="The Broad Institute Genomics Platform"/>
            <person name="Cuomo C."/>
            <person name="de Hoog S."/>
            <person name="Gorbushina A."/>
            <person name="Stielow B."/>
            <person name="Teixiera M."/>
            <person name="Abouelleil A."/>
            <person name="Chapman S.B."/>
            <person name="Priest M."/>
            <person name="Young S.K."/>
            <person name="Wortman J."/>
            <person name="Nusbaum C."/>
            <person name="Birren B."/>
        </authorList>
    </citation>
    <scope>NUCLEOTIDE SEQUENCE [LARGE SCALE GENOMIC DNA]</scope>
    <source>
        <strain evidence="9 10">CBS 271.37</strain>
    </source>
</reference>
<keyword evidence="3" id="KW-0805">Transcription regulation</keyword>
<dbReference type="GeneID" id="25304109"/>
<dbReference type="GO" id="GO:0000981">
    <property type="term" value="F:DNA-binding transcription factor activity, RNA polymerase II-specific"/>
    <property type="evidence" value="ECO:0007669"/>
    <property type="project" value="InterPro"/>
</dbReference>
<evidence type="ECO:0000256" key="3">
    <source>
        <dbReference type="ARBA" id="ARBA00023015"/>
    </source>
</evidence>
<dbReference type="InterPro" id="IPR001138">
    <property type="entry name" value="Zn2Cys6_DnaBD"/>
</dbReference>
<evidence type="ECO:0000256" key="6">
    <source>
        <dbReference type="ARBA" id="ARBA00023242"/>
    </source>
</evidence>
<sequence length="751" mass="83608">MDQPVPAQDVASTHAGKMIRACEGCNRKKNRCDRRKPMCGLCQRTGALCVYPLKRKQPTPKVGKAERLPSSVSKRLTVHDLLSLLSPELRHKLLPTSEIDVLSLSNGIDQTATVSPSTARRHDCTSRSGLIETPAPDLGPEAAGYQAHSVPRGTQNADLDTCTQELHLPEMDLSSLAQTSTTPKPSDQHFTNAGFRDVEKLPSASDQVKLVDVYFSRVQAWLPLLHRPRFYARYIAPSLAQGQSLQLDTLPMEEQLLFMGIFALAARYVDTAPFVHTPPPQRGERFFVDAHRVYEKLRQSGAPPSIILLQGSILLAFYCFTSGPTGLTWGLVSRCVELSYELDLNSIDDDPDDASDSSPEEWITKEGFRRVWWLVWELDTFNSTTSRRPCMINKRRVTVHLPCSDEAWYAGTPIPSAKLIPEAKDAWKSLENCANQDERAWYLVVKYLSSIAHDLAQLPAGVLLEQKQELGLSLCCLRLALPPIFHLRSKPFPFDNTNFARGNWIIALHLILAGTKLTMSTIIEEGSPGNSEEVASSSASASKARLDDITLIVSNWPPDFIAVAHPFIACTMMPVYSPSNSMTATNPSSLPRDLSRLVLAHYARVWKLGSVLENVRDMLQRPEKLSENEVELARRFAAVFPRKTTKRTYKEHRPICSSNISDGSSSSCEPSPESIIRRHNVLPDIDQQSSDSNPEDTSETIQNPSSMRPADGEDFNVFTLDSSIAERDWQAELDYFSAPLDPFVSDPITLL</sequence>
<keyword evidence="5" id="KW-0804">Transcription</keyword>
<keyword evidence="10" id="KW-1185">Reference proteome</keyword>
<evidence type="ECO:0000256" key="7">
    <source>
        <dbReference type="SAM" id="MobiDB-lite"/>
    </source>
</evidence>
<keyword evidence="6" id="KW-0539">Nucleus</keyword>
<dbReference type="InterPro" id="IPR036864">
    <property type="entry name" value="Zn2-C6_fun-type_DNA-bd_sf"/>
</dbReference>
<evidence type="ECO:0000313" key="10">
    <source>
        <dbReference type="Proteomes" id="UP000053029"/>
    </source>
</evidence>
<dbReference type="InterPro" id="IPR007219">
    <property type="entry name" value="XnlR_reg_dom"/>
</dbReference>
<dbReference type="GO" id="GO:0006351">
    <property type="term" value="P:DNA-templated transcription"/>
    <property type="evidence" value="ECO:0007669"/>
    <property type="project" value="InterPro"/>
</dbReference>
<dbReference type="SUPFAM" id="SSF57701">
    <property type="entry name" value="Zn2/Cys6 DNA-binding domain"/>
    <property type="match status" value="1"/>
</dbReference>
<dbReference type="CDD" id="cd12148">
    <property type="entry name" value="fungal_TF_MHR"/>
    <property type="match status" value="1"/>
</dbReference>
<dbReference type="GO" id="GO:0008270">
    <property type="term" value="F:zinc ion binding"/>
    <property type="evidence" value="ECO:0007669"/>
    <property type="project" value="InterPro"/>
</dbReference>
<proteinExistence type="predicted"/>
<dbReference type="GO" id="GO:0003677">
    <property type="term" value="F:DNA binding"/>
    <property type="evidence" value="ECO:0007669"/>
    <property type="project" value="UniProtKB-KW"/>
</dbReference>
<accession>A0A0D2GL09</accession>
<evidence type="ECO:0000256" key="4">
    <source>
        <dbReference type="ARBA" id="ARBA00023125"/>
    </source>
</evidence>
<dbReference type="PROSITE" id="PS50048">
    <property type="entry name" value="ZN2_CY6_FUNGAL_2"/>
    <property type="match status" value="1"/>
</dbReference>